<reference evidence="1" key="1">
    <citation type="submission" date="2021-02" db="EMBL/GenBank/DDBJ databases">
        <authorList>
            <consortium name="DOE Joint Genome Institute"/>
            <person name="Ahrendt S."/>
            <person name="Looney B.P."/>
            <person name="Miyauchi S."/>
            <person name="Morin E."/>
            <person name="Drula E."/>
            <person name="Courty P.E."/>
            <person name="Chicoki N."/>
            <person name="Fauchery L."/>
            <person name="Kohler A."/>
            <person name="Kuo A."/>
            <person name="Labutti K."/>
            <person name="Pangilinan J."/>
            <person name="Lipzen A."/>
            <person name="Riley R."/>
            <person name="Andreopoulos W."/>
            <person name="He G."/>
            <person name="Johnson J."/>
            <person name="Barry K.W."/>
            <person name="Grigoriev I.V."/>
            <person name="Nagy L."/>
            <person name="Hibbett D."/>
            <person name="Henrissat B."/>
            <person name="Matheny P.B."/>
            <person name="Labbe J."/>
            <person name="Martin F."/>
        </authorList>
    </citation>
    <scope>NUCLEOTIDE SEQUENCE</scope>
    <source>
        <strain evidence="1">EC-137</strain>
    </source>
</reference>
<name>A0ACB8Q913_9AGAM</name>
<proteinExistence type="predicted"/>
<reference evidence="1" key="2">
    <citation type="journal article" date="2022" name="New Phytol.">
        <title>Evolutionary transition to the ectomycorrhizal habit in the genomes of a hyperdiverse lineage of mushroom-forming fungi.</title>
        <authorList>
            <person name="Looney B."/>
            <person name="Miyauchi S."/>
            <person name="Morin E."/>
            <person name="Drula E."/>
            <person name="Courty P.E."/>
            <person name="Kohler A."/>
            <person name="Kuo A."/>
            <person name="LaButti K."/>
            <person name="Pangilinan J."/>
            <person name="Lipzen A."/>
            <person name="Riley R."/>
            <person name="Andreopoulos W."/>
            <person name="He G."/>
            <person name="Johnson J."/>
            <person name="Nolan M."/>
            <person name="Tritt A."/>
            <person name="Barry K.W."/>
            <person name="Grigoriev I.V."/>
            <person name="Nagy L.G."/>
            <person name="Hibbett D."/>
            <person name="Henrissat B."/>
            <person name="Matheny P.B."/>
            <person name="Labbe J."/>
            <person name="Martin F.M."/>
        </authorList>
    </citation>
    <scope>NUCLEOTIDE SEQUENCE</scope>
    <source>
        <strain evidence="1">EC-137</strain>
    </source>
</reference>
<protein>
    <submittedName>
        <fullName evidence="1">Uncharacterized protein</fullName>
    </submittedName>
</protein>
<evidence type="ECO:0000313" key="1">
    <source>
        <dbReference type="EMBL" id="KAI0027711.1"/>
    </source>
</evidence>
<accession>A0ACB8Q913</accession>
<comment type="caution">
    <text evidence="1">The sequence shown here is derived from an EMBL/GenBank/DDBJ whole genome shotgun (WGS) entry which is preliminary data.</text>
</comment>
<organism evidence="1 2">
    <name type="scientific">Vararia minispora EC-137</name>
    <dbReference type="NCBI Taxonomy" id="1314806"/>
    <lineage>
        <taxon>Eukaryota</taxon>
        <taxon>Fungi</taxon>
        <taxon>Dikarya</taxon>
        <taxon>Basidiomycota</taxon>
        <taxon>Agaricomycotina</taxon>
        <taxon>Agaricomycetes</taxon>
        <taxon>Russulales</taxon>
        <taxon>Lachnocladiaceae</taxon>
        <taxon>Vararia</taxon>
    </lineage>
</organism>
<keyword evidence="2" id="KW-1185">Reference proteome</keyword>
<sequence length="252" mass="28292">MSSPSPRPAKRQREESPPLKVEADEGLVPTYEHHELFFYNDGNLVVVAQSEPLPTAFKIYRGLLAKSTVLEEQLARLDDAVTYSGAPVLFLNDPASYVEGMLRWLSSKMFDFSLPKQAELDDVFGYYELGVKYGLDDMREEGLSRLTSCYPPALSDYEKRPAHDSPDRTITDFPSQEFDVAAFAARHGLHLIAPVALYDCCVYTSPLDDLVGDCDDITDTALFSDGTEPRRWVQEHVLKGADSSEMQDYICM</sequence>
<gene>
    <name evidence="1" type="ORF">K488DRAFT_90532</name>
</gene>
<dbReference type="EMBL" id="MU273851">
    <property type="protein sequence ID" value="KAI0027711.1"/>
    <property type="molecule type" value="Genomic_DNA"/>
</dbReference>
<dbReference type="Proteomes" id="UP000814128">
    <property type="component" value="Unassembled WGS sequence"/>
</dbReference>
<evidence type="ECO:0000313" key="2">
    <source>
        <dbReference type="Proteomes" id="UP000814128"/>
    </source>
</evidence>